<dbReference type="Pfam" id="PF10127">
    <property type="entry name" value="RlaP"/>
    <property type="match status" value="1"/>
</dbReference>
<accession>A0A1E7XY18</accession>
<dbReference type="RefSeq" id="WP_070123043.1">
    <property type="nucleotide sequence ID" value="NZ_MAXD01000014.1"/>
</dbReference>
<evidence type="ECO:0000313" key="1">
    <source>
        <dbReference type="EMBL" id="OFA33670.1"/>
    </source>
</evidence>
<evidence type="ECO:0008006" key="3">
    <source>
        <dbReference type="Google" id="ProtNLM"/>
    </source>
</evidence>
<dbReference type="OrthoDB" id="243791at2"/>
<reference evidence="1 2" key="1">
    <citation type="submission" date="2016-07" db="EMBL/GenBank/DDBJ databases">
        <title>Draft Genome Sequence of Bifidobacterium adolescentis strain Km 4.</title>
        <authorList>
            <person name="Danilenko V.N."/>
        </authorList>
    </citation>
    <scope>NUCLEOTIDE SEQUENCE [LARGE SCALE GENOMIC DNA]</scope>
    <source>
        <strain evidence="1 2">Km 4</strain>
    </source>
</reference>
<organism evidence="1 2">
    <name type="scientific">Bifidobacterium adolescentis</name>
    <dbReference type="NCBI Taxonomy" id="1680"/>
    <lineage>
        <taxon>Bacteria</taxon>
        <taxon>Bacillati</taxon>
        <taxon>Actinomycetota</taxon>
        <taxon>Actinomycetes</taxon>
        <taxon>Bifidobacteriales</taxon>
        <taxon>Bifidobacteriaceae</taxon>
        <taxon>Bifidobacterium</taxon>
    </lineage>
</organism>
<comment type="caution">
    <text evidence="1">The sequence shown here is derived from an EMBL/GenBank/DDBJ whole genome shotgun (WGS) entry which is preliminary data.</text>
</comment>
<gene>
    <name evidence="1" type="ORF">BBK15_09805</name>
</gene>
<evidence type="ECO:0000313" key="2">
    <source>
        <dbReference type="Proteomes" id="UP000175684"/>
    </source>
</evidence>
<dbReference type="Proteomes" id="UP000175684">
    <property type="component" value="Unassembled WGS sequence"/>
</dbReference>
<dbReference type="InterPro" id="IPR018775">
    <property type="entry name" value="RlaP"/>
</dbReference>
<dbReference type="EMBL" id="MAXD01000014">
    <property type="protein sequence ID" value="OFA33670.1"/>
    <property type="molecule type" value="Genomic_DNA"/>
</dbReference>
<sequence length="226" mass="24296">MTPLTDAEAALLDGCCLVFGTGSRLYGCAEPGSDRDLRGIAAPTRADYLELRRPRERTVAQGADVQTWGLHHWCDMFAKGSPNAMEVALLPPSAVVRADPLGRAAMDAAHDALHAGFIPHLAHYAHNQHHMYERGDQPGKRLMHAVCVMRLAVSLASTGAAELADPDATSLLAIRRGALMAGEAEYHRLEERLAALDPSRVLPAAPPEGWDAPVKKLALDMASRSI</sequence>
<protein>
    <recommendedName>
        <fullName evidence="3">Nucleotidyltransferase</fullName>
    </recommendedName>
</protein>
<dbReference type="AlphaFoldDB" id="A0A1E7XY18"/>
<proteinExistence type="predicted"/>
<name>A0A1E7XY18_BIFAD</name>